<evidence type="ECO:0000256" key="1">
    <source>
        <dbReference type="SAM" id="Phobius"/>
    </source>
</evidence>
<evidence type="ECO:0000256" key="2">
    <source>
        <dbReference type="SAM" id="SignalP"/>
    </source>
</evidence>
<dbReference type="AlphaFoldDB" id="A0A2V4VP99"/>
<keyword evidence="2" id="KW-0732">Signal</keyword>
<evidence type="ECO:0000313" key="5">
    <source>
        <dbReference type="Proteomes" id="UP000247790"/>
    </source>
</evidence>
<evidence type="ECO:0000313" key="6">
    <source>
        <dbReference type="Proteomes" id="UP000509327"/>
    </source>
</evidence>
<evidence type="ECO:0000313" key="4">
    <source>
        <dbReference type="EMBL" id="QKS56953.1"/>
    </source>
</evidence>
<dbReference type="Proteomes" id="UP000247790">
    <property type="component" value="Unassembled WGS sequence"/>
</dbReference>
<keyword evidence="1" id="KW-0472">Membrane</keyword>
<dbReference type="RefSeq" id="WP_167433742.1">
    <property type="nucleotide sequence ID" value="NZ_CP054614.1"/>
</dbReference>
<feature type="signal peptide" evidence="2">
    <location>
        <begin position="1"/>
        <end position="23"/>
    </location>
</feature>
<proteinExistence type="predicted"/>
<dbReference type="Pfam" id="PF09935">
    <property type="entry name" value="DUF2167"/>
    <property type="match status" value="1"/>
</dbReference>
<keyword evidence="6" id="KW-1185">Reference proteome</keyword>
<feature type="chain" id="PRO_5016177883" evidence="2">
    <location>
        <begin position="24"/>
        <end position="318"/>
    </location>
</feature>
<reference evidence="3 5" key="1">
    <citation type="submission" date="2018-06" db="EMBL/GenBank/DDBJ databases">
        <title>Genomic Encyclopedia of Type Strains, Phase III (KMG-III): the genomes of soil and plant-associated and newly described type strains.</title>
        <authorList>
            <person name="Whitman W."/>
        </authorList>
    </citation>
    <scope>NUCLEOTIDE SEQUENCE [LARGE SCALE GENOMIC DNA]</scope>
    <source>
        <strain evidence="3 5">CECT 7022</strain>
    </source>
</reference>
<dbReference type="EMBL" id="QJSW01000009">
    <property type="protein sequence ID" value="PYE48194.1"/>
    <property type="molecule type" value="Genomic_DNA"/>
</dbReference>
<dbReference type="EMBL" id="CP054614">
    <property type="protein sequence ID" value="QKS56953.1"/>
    <property type="molecule type" value="Genomic_DNA"/>
</dbReference>
<reference evidence="4 6" key="2">
    <citation type="submission" date="2020-06" db="EMBL/GenBank/DDBJ databases">
        <title>Complete genome of Paenibacillus barcinonensis KACC11450.</title>
        <authorList>
            <person name="Kim M."/>
            <person name="Park Y.-J."/>
            <person name="Shin J.-H."/>
        </authorList>
    </citation>
    <scope>NUCLEOTIDE SEQUENCE [LARGE SCALE GENOMIC DNA]</scope>
    <source>
        <strain evidence="4 6">KACC11450</strain>
    </source>
</reference>
<dbReference type="InterPro" id="IPR018682">
    <property type="entry name" value="DUF2167_membr"/>
</dbReference>
<evidence type="ECO:0000313" key="3">
    <source>
        <dbReference type="EMBL" id="PYE48194.1"/>
    </source>
</evidence>
<protein>
    <submittedName>
        <fullName evidence="4">DUF2167 domain-containing protein</fullName>
    </submittedName>
    <submittedName>
        <fullName evidence="3">Putative membrane-anchored protein</fullName>
    </submittedName>
</protein>
<organism evidence="3 5">
    <name type="scientific">Paenibacillus barcinonensis</name>
    <dbReference type="NCBI Taxonomy" id="198119"/>
    <lineage>
        <taxon>Bacteria</taxon>
        <taxon>Bacillati</taxon>
        <taxon>Bacillota</taxon>
        <taxon>Bacilli</taxon>
        <taxon>Bacillales</taxon>
        <taxon>Paenibacillaceae</taxon>
        <taxon>Paenibacillus</taxon>
    </lineage>
</organism>
<feature type="transmembrane region" description="Helical" evidence="1">
    <location>
        <begin position="257"/>
        <end position="279"/>
    </location>
</feature>
<keyword evidence="1" id="KW-1133">Transmembrane helix</keyword>
<accession>A0A2V4VP99</accession>
<dbReference type="Proteomes" id="UP000509327">
    <property type="component" value="Chromosome"/>
</dbReference>
<sequence>MKKKWYLFVFTLLLLTSLPFSTAKVIAGSYGSADGLEWQNGPATISLDGIATINVPDNFAFFDEENAKRFMQENSPPPNGSEIGALYNMKMQLFWNVIFEYHNTGYINDSDKSDLDADELLESYQQSPEGQREKATAESKSSVLRWDVEPKYEEDKHQLRYSLGWRDSLQSGLVKYKVNFLTREGYFSVILVTTSHKFEESQKQFEDMVLQHITINNGHTYEEFNASVDKKSELGLTNLIPGGDKVASTKKSERVALLIRVIIFIVAASAVASISIALYRKQKHRQPIASLSSTELTEAVTPTHIEAVDQPHPEKHKY</sequence>
<keyword evidence="1" id="KW-0812">Transmembrane</keyword>
<name>A0A2V4VP99_PAEBA</name>
<gene>
    <name evidence="3" type="ORF">DFQ00_10948</name>
    <name evidence="4" type="ORF">HUB98_11840</name>
</gene>